<evidence type="ECO:0000313" key="10">
    <source>
        <dbReference type="Proteomes" id="UP000050792"/>
    </source>
</evidence>
<dbReference type="InterPro" id="IPR036398">
    <property type="entry name" value="CA_dom_sf"/>
</dbReference>
<dbReference type="GO" id="GO:0008270">
    <property type="term" value="F:zinc ion binding"/>
    <property type="evidence" value="ECO:0007669"/>
    <property type="project" value="UniProtKB-UniRule"/>
</dbReference>
<keyword evidence="5 8" id="KW-0862">Zinc</keyword>
<dbReference type="PANTHER" id="PTHR18952:SF265">
    <property type="entry name" value="CARBONIC ANHYDRASE"/>
    <property type="match status" value="1"/>
</dbReference>
<evidence type="ECO:0000259" key="9">
    <source>
        <dbReference type="PROSITE" id="PS51144"/>
    </source>
</evidence>
<evidence type="ECO:0000313" key="11">
    <source>
        <dbReference type="WBParaSite" id="SRDH1_91780.1"/>
    </source>
</evidence>
<comment type="cofactor">
    <cofactor evidence="8">
        <name>Zn(2+)</name>
        <dbReference type="ChEBI" id="CHEBI:29105"/>
    </cofactor>
</comment>
<dbReference type="SUPFAM" id="SSF51069">
    <property type="entry name" value="Carbonic anhydrase"/>
    <property type="match status" value="1"/>
</dbReference>
<evidence type="ECO:0000256" key="5">
    <source>
        <dbReference type="ARBA" id="ARBA00022833"/>
    </source>
</evidence>
<dbReference type="InterPro" id="IPR023561">
    <property type="entry name" value="Carbonic_anhydrase_a-class"/>
</dbReference>
<keyword evidence="10" id="KW-1185">Reference proteome</keyword>
<evidence type="ECO:0000256" key="8">
    <source>
        <dbReference type="RuleBase" id="RU367011"/>
    </source>
</evidence>
<evidence type="ECO:0000256" key="1">
    <source>
        <dbReference type="ARBA" id="ARBA00002904"/>
    </source>
</evidence>
<protein>
    <recommendedName>
        <fullName evidence="3 8">Carbonic anhydrase</fullName>
        <ecNumber evidence="3 8">4.2.1.1</ecNumber>
    </recommendedName>
</protein>
<evidence type="ECO:0000256" key="6">
    <source>
        <dbReference type="ARBA" id="ARBA00023239"/>
    </source>
</evidence>
<feature type="signal peptide" evidence="8">
    <location>
        <begin position="1"/>
        <end position="22"/>
    </location>
</feature>
<accession>A0AA85GCS6</accession>
<dbReference type="PROSITE" id="PS51144">
    <property type="entry name" value="ALPHA_CA_2"/>
    <property type="match status" value="1"/>
</dbReference>
<keyword evidence="6 8" id="KW-0456">Lyase</keyword>
<dbReference type="CDD" id="cd00326">
    <property type="entry name" value="alpha_CA"/>
    <property type="match status" value="1"/>
</dbReference>
<name>A0AA85GCS6_9TREM</name>
<keyword evidence="8" id="KW-0732">Signal</keyword>
<dbReference type="InterPro" id="IPR001148">
    <property type="entry name" value="CA_dom"/>
</dbReference>
<dbReference type="GO" id="GO:0005886">
    <property type="term" value="C:plasma membrane"/>
    <property type="evidence" value="ECO:0007669"/>
    <property type="project" value="TreeGrafter"/>
</dbReference>
<dbReference type="Gene3D" id="3.10.200.10">
    <property type="entry name" value="Alpha carbonic anhydrase"/>
    <property type="match status" value="1"/>
</dbReference>
<feature type="domain" description="Alpha-carbonic anhydrase" evidence="9">
    <location>
        <begin position="23"/>
        <end position="297"/>
    </location>
</feature>
<evidence type="ECO:0000256" key="2">
    <source>
        <dbReference type="ARBA" id="ARBA00010718"/>
    </source>
</evidence>
<dbReference type="InterPro" id="IPR018338">
    <property type="entry name" value="Carbonic_anhydrase_a-class_CS"/>
</dbReference>
<dbReference type="Proteomes" id="UP000050792">
    <property type="component" value="Unassembled WGS sequence"/>
</dbReference>
<feature type="chain" id="PRO_5041519079" description="Carbonic anhydrase" evidence="8">
    <location>
        <begin position="23"/>
        <end position="335"/>
    </location>
</feature>
<dbReference type="GO" id="GO:0004089">
    <property type="term" value="F:carbonate dehydratase activity"/>
    <property type="evidence" value="ECO:0007669"/>
    <property type="project" value="UniProtKB-UniRule"/>
</dbReference>
<keyword evidence="4 8" id="KW-0479">Metal-binding</keyword>
<sequence length="335" mass="38472">MTYQWLIGIQISLLFVNCICNASEWSYTNILTGPETWHEHYKNMCSGYYQSPIDLKTDISTLDLKLKTVIIYRNTSSTETTTIQNNGHSAEVKFPRNTWFISFDGMLDYKYEIIQMHFHWGNTDDRGSEHTIDGLRFPLEGHIVSFRRQMYSSPSEAVGRPGGLAVLGIMHQIVESIKYEQTAFKAYNNFSGVLNSQFVPTNNPTINDTNLELLLSFLNPSRYFRYLGSLTTPPCTENVLWTIFIDPVPITREQVNLFRNLPYGSNEKQTSMGDNFRPIQLLNPIDTLASRTLYRATASSLSLLSLPDLRTQLICYVSLITYYLARSSPWEIQDF</sequence>
<comment type="catalytic activity">
    <reaction evidence="7 8">
        <text>hydrogencarbonate + H(+) = CO2 + H2O</text>
        <dbReference type="Rhea" id="RHEA:10748"/>
        <dbReference type="ChEBI" id="CHEBI:15377"/>
        <dbReference type="ChEBI" id="CHEBI:15378"/>
        <dbReference type="ChEBI" id="CHEBI:16526"/>
        <dbReference type="ChEBI" id="CHEBI:17544"/>
        <dbReference type="EC" id="4.2.1.1"/>
    </reaction>
</comment>
<dbReference type="PANTHER" id="PTHR18952">
    <property type="entry name" value="CARBONIC ANHYDRASE"/>
    <property type="match status" value="1"/>
</dbReference>
<reference evidence="11" key="2">
    <citation type="submission" date="2023-11" db="UniProtKB">
        <authorList>
            <consortium name="WormBaseParasite"/>
        </authorList>
    </citation>
    <scope>IDENTIFICATION</scope>
</reference>
<dbReference type="PROSITE" id="PS00162">
    <property type="entry name" value="ALPHA_CA_1"/>
    <property type="match status" value="1"/>
</dbReference>
<evidence type="ECO:0000256" key="3">
    <source>
        <dbReference type="ARBA" id="ARBA00012925"/>
    </source>
</evidence>
<comment type="similarity">
    <text evidence="2 8">Belongs to the alpha-carbonic anhydrase family.</text>
</comment>
<organism evidence="10 11">
    <name type="scientific">Schistosoma rodhaini</name>
    <dbReference type="NCBI Taxonomy" id="6188"/>
    <lineage>
        <taxon>Eukaryota</taxon>
        <taxon>Metazoa</taxon>
        <taxon>Spiralia</taxon>
        <taxon>Lophotrochozoa</taxon>
        <taxon>Platyhelminthes</taxon>
        <taxon>Trematoda</taxon>
        <taxon>Digenea</taxon>
        <taxon>Strigeidida</taxon>
        <taxon>Schistosomatoidea</taxon>
        <taxon>Schistosomatidae</taxon>
        <taxon>Schistosoma</taxon>
    </lineage>
</organism>
<evidence type="ECO:0000256" key="4">
    <source>
        <dbReference type="ARBA" id="ARBA00022723"/>
    </source>
</evidence>
<dbReference type="Pfam" id="PF00194">
    <property type="entry name" value="Carb_anhydrase"/>
    <property type="match status" value="1"/>
</dbReference>
<reference evidence="10" key="1">
    <citation type="submission" date="2022-06" db="EMBL/GenBank/DDBJ databases">
        <authorList>
            <person name="Berger JAMES D."/>
            <person name="Berger JAMES D."/>
        </authorList>
    </citation>
    <scope>NUCLEOTIDE SEQUENCE [LARGE SCALE GENOMIC DNA]</scope>
</reference>
<proteinExistence type="inferred from homology"/>
<evidence type="ECO:0000256" key="7">
    <source>
        <dbReference type="ARBA" id="ARBA00048348"/>
    </source>
</evidence>
<dbReference type="WBParaSite" id="SRDH1_91780.1">
    <property type="protein sequence ID" value="SRDH1_91780.1"/>
    <property type="gene ID" value="SRDH1_91780"/>
</dbReference>
<comment type="function">
    <text evidence="1 8">Reversible hydration of carbon dioxide.</text>
</comment>
<dbReference type="EC" id="4.2.1.1" evidence="3 8"/>
<dbReference type="SMART" id="SM01057">
    <property type="entry name" value="Carb_anhydrase"/>
    <property type="match status" value="1"/>
</dbReference>
<dbReference type="AlphaFoldDB" id="A0AA85GCS6"/>